<organism evidence="1 2">
    <name type="scientific">Paraconexibacter algicola</name>
    <dbReference type="NCBI Taxonomy" id="2133960"/>
    <lineage>
        <taxon>Bacteria</taxon>
        <taxon>Bacillati</taxon>
        <taxon>Actinomycetota</taxon>
        <taxon>Thermoleophilia</taxon>
        <taxon>Solirubrobacterales</taxon>
        <taxon>Paraconexibacteraceae</taxon>
        <taxon>Paraconexibacter</taxon>
    </lineage>
</organism>
<accession>A0A2T4UDN3</accession>
<keyword evidence="2" id="KW-1185">Reference proteome</keyword>
<reference evidence="1 2" key="1">
    <citation type="submission" date="2018-03" db="EMBL/GenBank/DDBJ databases">
        <title>Aquarubrobacter algicola gen. nov., sp. nov., a novel actinobacterium isolated from shallow eutrophic lake during the end of cyanobacterial harmful algal blooms.</title>
        <authorList>
            <person name="Chun S.J."/>
        </authorList>
    </citation>
    <scope>NUCLEOTIDE SEQUENCE [LARGE SCALE GENOMIC DNA]</scope>
    <source>
        <strain evidence="1 2">Seoho-28</strain>
    </source>
</reference>
<sequence length="120" mass="13724">MPLADTFQRIVDSLPDDWTDLEIDLRIHDEERYIDAAVYLVTCNAQPYSQHDWHWRLLVAHRFGHAASAPAVSTALGLLDDAGIAGELAVRQVRSGRVEVTQMWGRPQSVRDEFRRLRSQ</sequence>
<dbReference type="AlphaFoldDB" id="A0A2T4UDN3"/>
<evidence type="ECO:0000313" key="2">
    <source>
        <dbReference type="Proteomes" id="UP000240739"/>
    </source>
</evidence>
<comment type="caution">
    <text evidence="1">The sequence shown here is derived from an EMBL/GenBank/DDBJ whole genome shotgun (WGS) entry which is preliminary data.</text>
</comment>
<dbReference type="EMBL" id="PYYB01000003">
    <property type="protein sequence ID" value="PTL55614.1"/>
    <property type="molecule type" value="Genomic_DNA"/>
</dbReference>
<dbReference type="Proteomes" id="UP000240739">
    <property type="component" value="Unassembled WGS sequence"/>
</dbReference>
<gene>
    <name evidence="1" type="ORF">C7Y72_18435</name>
</gene>
<dbReference type="RefSeq" id="WP_107570657.1">
    <property type="nucleotide sequence ID" value="NZ_PYYB01000003.1"/>
</dbReference>
<proteinExistence type="predicted"/>
<dbReference type="OrthoDB" id="5244030at2"/>
<name>A0A2T4UDN3_9ACTN</name>
<protein>
    <submittedName>
        <fullName evidence="1">Uncharacterized protein</fullName>
    </submittedName>
</protein>
<evidence type="ECO:0000313" key="1">
    <source>
        <dbReference type="EMBL" id="PTL55614.1"/>
    </source>
</evidence>